<comment type="caution">
    <text evidence="1">The sequence shown here is derived from an EMBL/GenBank/DDBJ whole genome shotgun (WGS) entry which is preliminary data.</text>
</comment>
<accession>A0A179SH10</accession>
<reference evidence="1 2" key="1">
    <citation type="submission" date="2016-04" db="EMBL/GenBank/DDBJ databases">
        <authorList>
            <person name="Evans L.H."/>
            <person name="Alamgir A."/>
            <person name="Owens N."/>
            <person name="Weber N.D."/>
            <person name="Virtaneva K."/>
            <person name="Barbian K."/>
            <person name="Babar A."/>
            <person name="Rosenke K."/>
        </authorList>
    </citation>
    <scope>NUCLEOTIDE SEQUENCE [LARGE SCALE GENOMIC DNA]</scope>
    <source>
        <strain evidence="1 2">PMB02</strain>
    </source>
</reference>
<evidence type="ECO:0008006" key="3">
    <source>
        <dbReference type="Google" id="ProtNLM"/>
    </source>
</evidence>
<organism evidence="1 2">
    <name type="scientific">Methylobacterium platani</name>
    <dbReference type="NCBI Taxonomy" id="427683"/>
    <lineage>
        <taxon>Bacteria</taxon>
        <taxon>Pseudomonadati</taxon>
        <taxon>Pseudomonadota</taxon>
        <taxon>Alphaproteobacteria</taxon>
        <taxon>Hyphomicrobiales</taxon>
        <taxon>Methylobacteriaceae</taxon>
        <taxon>Methylobacterium</taxon>
    </lineage>
</organism>
<dbReference type="Proteomes" id="UP000078316">
    <property type="component" value="Unassembled WGS sequence"/>
</dbReference>
<sequence>MHTERATPKVETDARAIVARLLAEGWFSEGGAKHETLAHPLRPGVKIMVPRHRTLTPGVARVIAKAAGWI</sequence>
<dbReference type="InterPro" id="IPR038570">
    <property type="entry name" value="HicA_sf"/>
</dbReference>
<protein>
    <recommendedName>
        <fullName evidence="3">Addiction module toxin, HicA family</fullName>
    </recommendedName>
</protein>
<dbReference type="Gene3D" id="3.30.920.30">
    <property type="entry name" value="Hypothetical protein"/>
    <property type="match status" value="1"/>
</dbReference>
<dbReference type="STRING" id="427683.A5481_07990"/>
<dbReference type="SUPFAM" id="SSF54786">
    <property type="entry name" value="YcfA/nrd intein domain"/>
    <property type="match status" value="1"/>
</dbReference>
<proteinExistence type="predicted"/>
<dbReference type="OrthoDB" id="7998810at2"/>
<evidence type="ECO:0000313" key="1">
    <source>
        <dbReference type="EMBL" id="OAS25768.1"/>
    </source>
</evidence>
<dbReference type="EMBL" id="LWHQ01000015">
    <property type="protein sequence ID" value="OAS25768.1"/>
    <property type="molecule type" value="Genomic_DNA"/>
</dbReference>
<name>A0A179SH10_9HYPH</name>
<gene>
    <name evidence="1" type="ORF">A5481_07990</name>
</gene>
<evidence type="ECO:0000313" key="2">
    <source>
        <dbReference type="Proteomes" id="UP000078316"/>
    </source>
</evidence>
<dbReference type="AlphaFoldDB" id="A0A179SH10"/>